<dbReference type="Proteomes" id="UP000054859">
    <property type="component" value="Unassembled WGS sequence"/>
</dbReference>
<dbReference type="Proteomes" id="UP000281170">
    <property type="component" value="Plasmid 8"/>
</dbReference>
<evidence type="ECO:0000256" key="1">
    <source>
        <dbReference type="SAM" id="SignalP"/>
    </source>
</evidence>
<feature type="signal peptide" evidence="1">
    <location>
        <begin position="1"/>
        <end position="22"/>
    </location>
</feature>
<dbReference type="EMBL" id="LNKA01000019">
    <property type="protein sequence ID" value="KTC64881.1"/>
    <property type="molecule type" value="Genomic_DNA"/>
</dbReference>
<keyword evidence="1" id="KW-0732">Signal</keyword>
<dbReference type="EMBL" id="LR134417">
    <property type="protein sequence ID" value="VEH82948.1"/>
    <property type="molecule type" value="Genomic_DNA"/>
</dbReference>
<keyword evidence="3" id="KW-0614">Plasmid</keyword>
<protein>
    <recommendedName>
        <fullName evidence="6">Secreted protein</fullName>
    </recommendedName>
</protein>
<reference evidence="2 4" key="1">
    <citation type="submission" date="2015-11" db="EMBL/GenBank/DDBJ databases">
        <title>Identification of large and diverse effector repertoires of 38 Legionella species.</title>
        <authorList>
            <person name="Burstein D."/>
            <person name="Amaro F."/>
            <person name="Zusman T."/>
            <person name="Lifshitz Z."/>
            <person name="Cohen O."/>
            <person name="Gilbert J.A."/>
            <person name="Pupko T."/>
            <person name="Shuman H.A."/>
            <person name="Segal G."/>
        </authorList>
    </citation>
    <scope>NUCLEOTIDE SEQUENCE [LARGE SCALE GENOMIC DNA]</scope>
    <source>
        <strain evidence="2 4">1762-AUS-E</strain>
    </source>
</reference>
<dbReference type="OrthoDB" id="5652365at2"/>
<keyword evidence="4" id="KW-1185">Reference proteome</keyword>
<reference evidence="3 5" key="2">
    <citation type="submission" date="2018-12" db="EMBL/GenBank/DDBJ databases">
        <authorList>
            <consortium name="Pathogen Informatics"/>
        </authorList>
    </citation>
    <scope>NUCLEOTIDE SEQUENCE [LARGE SCALE GENOMIC DNA]</scope>
    <source>
        <strain evidence="3 5">NCTC12735</strain>
        <plasmid evidence="5">8</plasmid>
    </source>
</reference>
<evidence type="ECO:0000313" key="4">
    <source>
        <dbReference type="Proteomes" id="UP000054859"/>
    </source>
</evidence>
<evidence type="ECO:0008006" key="6">
    <source>
        <dbReference type="Google" id="ProtNLM"/>
    </source>
</evidence>
<accession>A0A0W0R1B4</accession>
<feature type="chain" id="PRO_5036002925" description="Secreted protein" evidence="1">
    <location>
        <begin position="23"/>
        <end position="107"/>
    </location>
</feature>
<gene>
    <name evidence="2" type="ORF">Lade_2175</name>
    <name evidence="3" type="ORF">NCTC12735_00181</name>
</gene>
<name>A0A0W0R1B4_9GAMM</name>
<dbReference type="PATRIC" id="fig|45056.6.peg.2249"/>
<evidence type="ECO:0000313" key="5">
    <source>
        <dbReference type="Proteomes" id="UP000281170"/>
    </source>
</evidence>
<sequence>MKSLVLKAACVGLMCASFSSFAEKVVITGEPVILDKRGDVYYVPSTVTASTTTYHYVTVDGTNRVCYADPQPQLASLGLMAIQVNVGGTTATWNCYEYNTEYFTVTP</sequence>
<proteinExistence type="predicted"/>
<evidence type="ECO:0000313" key="3">
    <source>
        <dbReference type="EMBL" id="VEH82948.1"/>
    </source>
</evidence>
<organism evidence="2 4">
    <name type="scientific">Legionella adelaidensis</name>
    <dbReference type="NCBI Taxonomy" id="45056"/>
    <lineage>
        <taxon>Bacteria</taxon>
        <taxon>Pseudomonadati</taxon>
        <taxon>Pseudomonadota</taxon>
        <taxon>Gammaproteobacteria</taxon>
        <taxon>Legionellales</taxon>
        <taxon>Legionellaceae</taxon>
        <taxon>Legionella</taxon>
    </lineage>
</organism>
<dbReference type="KEGG" id="ladl:NCTC12735_00181"/>
<dbReference type="AlphaFoldDB" id="A0A0W0R1B4"/>
<geneLocation type="plasmid" evidence="3 5">
    <name>8</name>
</geneLocation>
<dbReference type="RefSeq" id="WP_058463214.1">
    <property type="nucleotide sequence ID" value="NZ_CAAAHS010000001.1"/>
</dbReference>
<evidence type="ECO:0000313" key="2">
    <source>
        <dbReference type="EMBL" id="KTC64881.1"/>
    </source>
</evidence>